<sequence>MSSMSSNPAGLALYRSHEFAISGGGIWGGTNSTYQGQASSASFSKATLSQAGFVFATRKLSRYDNLSYNRGGSALDRFVIGFGYQKLADYNRTDYIYGSNSSNSYAGAMASSLNANQNPINVNNFSIPTVNGYNSGLLTYPDTATDFLAPRMGLPINQVGTITTQGSMNELSLTMGFNVGNTIYIGAGLGVPYVSYHRYVNFQEYNNAQDSSYSSQYNYSLTGWGVNGKLGIIVKPVQWLRLGAAVQSPTVYRLSESDWGATQSLFADSAYGSQSNLNYQFTYNNPLKGTFGASFYLKQWGFLSVDYELNDYGHTRYTFDGSDRSTSDEINKNINSMYKLASTVKAGAEFAYKSLRLRAGFAWSESPFKNSLAPSGYDGARFNYTAGIGYRGKRFFADLAYVRTQYKDYYTPYSYTDAQGNLQAPGVLNSFSSNTIIATIGFKFGVNRN</sequence>
<dbReference type="Gene3D" id="2.40.160.60">
    <property type="entry name" value="Outer membrane protein transport protein (OMPP1/FadL/TodX)"/>
    <property type="match status" value="1"/>
</dbReference>
<gene>
    <name evidence="1" type="ORF">CSSPJE1EN1_LOCUS26872</name>
</gene>
<organism evidence="1 2">
    <name type="scientific">Sphagnum jensenii</name>
    <dbReference type="NCBI Taxonomy" id="128206"/>
    <lineage>
        <taxon>Eukaryota</taxon>
        <taxon>Viridiplantae</taxon>
        <taxon>Streptophyta</taxon>
        <taxon>Embryophyta</taxon>
        <taxon>Bryophyta</taxon>
        <taxon>Sphagnophytina</taxon>
        <taxon>Sphagnopsida</taxon>
        <taxon>Sphagnales</taxon>
        <taxon>Sphagnaceae</taxon>
        <taxon>Sphagnum</taxon>
    </lineage>
</organism>
<dbReference type="EMBL" id="CAXAQS010000397">
    <property type="protein sequence ID" value="CAK9251494.1"/>
    <property type="molecule type" value="Genomic_DNA"/>
</dbReference>
<evidence type="ECO:0000313" key="1">
    <source>
        <dbReference type="EMBL" id="CAK9251494.1"/>
    </source>
</evidence>
<accession>A0ABP0VAP2</accession>
<evidence type="ECO:0000313" key="2">
    <source>
        <dbReference type="Proteomes" id="UP001497444"/>
    </source>
</evidence>
<dbReference type="Proteomes" id="UP001497444">
    <property type="component" value="Unassembled WGS sequence"/>
</dbReference>
<dbReference type="SUPFAM" id="SSF56935">
    <property type="entry name" value="Porins"/>
    <property type="match status" value="1"/>
</dbReference>
<proteinExistence type="predicted"/>
<reference evidence="1" key="1">
    <citation type="submission" date="2024-02" db="EMBL/GenBank/DDBJ databases">
        <authorList>
            <consortium name="ELIXIR-Norway"/>
            <consortium name="Elixir Norway"/>
        </authorList>
    </citation>
    <scope>NUCLEOTIDE SEQUENCE</scope>
</reference>
<name>A0ABP0VAP2_9BRYO</name>
<comment type="caution">
    <text evidence="1">The sequence shown here is derived from an EMBL/GenBank/DDBJ whole genome shotgun (WGS) entry which is preliminary data.</text>
</comment>
<protein>
    <submittedName>
        <fullName evidence="1">Uncharacterized protein</fullName>
    </submittedName>
</protein>
<keyword evidence="2" id="KW-1185">Reference proteome</keyword>